<evidence type="ECO:0000313" key="4">
    <source>
        <dbReference type="Proteomes" id="UP000824037"/>
    </source>
</evidence>
<dbReference type="GO" id="GO:0000028">
    <property type="term" value="P:ribosomal small subunit assembly"/>
    <property type="evidence" value="ECO:0007669"/>
    <property type="project" value="TreeGrafter"/>
</dbReference>
<feature type="transmembrane region" description="Helical" evidence="1">
    <location>
        <begin position="395"/>
        <end position="415"/>
    </location>
</feature>
<reference evidence="3" key="1">
    <citation type="journal article" date="2021" name="PeerJ">
        <title>Extensive microbial diversity within the chicken gut microbiome revealed by metagenomics and culture.</title>
        <authorList>
            <person name="Gilroy R."/>
            <person name="Ravi A."/>
            <person name="Getino M."/>
            <person name="Pursley I."/>
            <person name="Horton D.L."/>
            <person name="Alikhan N.F."/>
            <person name="Baker D."/>
            <person name="Gharbi K."/>
            <person name="Hall N."/>
            <person name="Watson M."/>
            <person name="Adriaenssens E.M."/>
            <person name="Foster-Nyarko E."/>
            <person name="Jarju S."/>
            <person name="Secka A."/>
            <person name="Antonio M."/>
            <person name="Oren A."/>
            <person name="Chaudhuri R.R."/>
            <person name="La Ragione R."/>
            <person name="Hildebrand F."/>
            <person name="Pallen M.J."/>
        </authorList>
    </citation>
    <scope>NUCLEOTIDE SEQUENCE</scope>
    <source>
        <strain evidence="3">ChiGjej4B4-7305</strain>
    </source>
</reference>
<dbReference type="Proteomes" id="UP000824037">
    <property type="component" value="Unassembled WGS sequence"/>
</dbReference>
<comment type="caution">
    <text evidence="3">The sequence shown here is derived from an EMBL/GenBank/DDBJ whole genome shotgun (WGS) entry which is preliminary data.</text>
</comment>
<dbReference type="EMBL" id="DXBY01000074">
    <property type="protein sequence ID" value="HIZ35014.1"/>
    <property type="molecule type" value="Genomic_DNA"/>
</dbReference>
<sequence length="503" mass="52453">MSTSSPPETAVPDDGVGQELHHQVEQITEALEVAGSRVPGEVTAAAHHDLAQVTERLALGVDYTVVALVGGTGSGKSSLFNALSSLQFADVGVIRPTTSQAAACIWGSRATALLDFLQVAPDRRIQRESALDGDAEEGLAGLVLLDLPDHDSVESGHAEQVNRLLPLIDLLIWVVDPQKYADNVLHEDYLRALAARHEAMVVVINQIDTIPDATHEQVRADVDRLLVEDGVGDVKVEMVSARTGEGIDRLRALLAEVIAGESVAARTARDEVAAVRRRLAVHVGAEDPAPPEAAQVAEDLATASGVPSVAESIRRAVASPRQVALSAVQRPAGSRTAAIRDRWLAAATAGLPAPWAEAVQVDVAAEEDFDQHVWTVLEGQKLPSSTDRIAGLQRMIGLVAGGLGLALLIAGAALFSGSVMLGGSLAGAGAALLLACLVLLMVAGRHRRHTAAERAEGYVQSATAELASVVTADLVRPAQAALDEHRAARTGISADATVSTARG</sequence>
<dbReference type="AlphaFoldDB" id="A0A9D2ECG5"/>
<accession>A0A9D2ECG5</accession>
<dbReference type="GO" id="GO:0043024">
    <property type="term" value="F:ribosomal small subunit binding"/>
    <property type="evidence" value="ECO:0007669"/>
    <property type="project" value="TreeGrafter"/>
</dbReference>
<feature type="domain" description="Tr-type G" evidence="2">
    <location>
        <begin position="66"/>
        <end position="257"/>
    </location>
</feature>
<keyword evidence="1" id="KW-0472">Membrane</keyword>
<proteinExistence type="predicted"/>
<gene>
    <name evidence="3" type="ORF">H9815_04495</name>
</gene>
<dbReference type="InterPro" id="IPR027417">
    <property type="entry name" value="P-loop_NTPase"/>
</dbReference>
<evidence type="ECO:0000256" key="1">
    <source>
        <dbReference type="SAM" id="Phobius"/>
    </source>
</evidence>
<keyword evidence="1" id="KW-0812">Transmembrane</keyword>
<dbReference type="InterPro" id="IPR000795">
    <property type="entry name" value="T_Tr_GTP-bd_dom"/>
</dbReference>
<evidence type="ECO:0000259" key="2">
    <source>
        <dbReference type="Pfam" id="PF00009"/>
    </source>
</evidence>
<name>A0A9D2ECG5_9MICO</name>
<organism evidence="3 4">
    <name type="scientific">Candidatus Ruania gallistercoris</name>
    <dbReference type="NCBI Taxonomy" id="2838746"/>
    <lineage>
        <taxon>Bacteria</taxon>
        <taxon>Bacillati</taxon>
        <taxon>Actinomycetota</taxon>
        <taxon>Actinomycetes</taxon>
        <taxon>Micrococcales</taxon>
        <taxon>Ruaniaceae</taxon>
        <taxon>Ruania</taxon>
    </lineage>
</organism>
<reference evidence="3" key="2">
    <citation type="submission" date="2021-04" db="EMBL/GenBank/DDBJ databases">
        <authorList>
            <person name="Gilroy R."/>
        </authorList>
    </citation>
    <scope>NUCLEOTIDE SEQUENCE</scope>
    <source>
        <strain evidence="3">ChiGjej4B4-7305</strain>
    </source>
</reference>
<dbReference type="GO" id="GO:0005829">
    <property type="term" value="C:cytosol"/>
    <property type="evidence" value="ECO:0007669"/>
    <property type="project" value="TreeGrafter"/>
</dbReference>
<dbReference type="PANTHER" id="PTHR42698:SF1">
    <property type="entry name" value="GTPASE ERA, MITOCHONDRIAL"/>
    <property type="match status" value="1"/>
</dbReference>
<evidence type="ECO:0000313" key="3">
    <source>
        <dbReference type="EMBL" id="HIZ35014.1"/>
    </source>
</evidence>
<dbReference type="GO" id="GO:0019843">
    <property type="term" value="F:rRNA binding"/>
    <property type="evidence" value="ECO:0007669"/>
    <property type="project" value="TreeGrafter"/>
</dbReference>
<protein>
    <submittedName>
        <fullName evidence="3">50S ribosome-binding GTPase</fullName>
    </submittedName>
</protein>
<dbReference type="SUPFAM" id="SSF52540">
    <property type="entry name" value="P-loop containing nucleoside triphosphate hydrolases"/>
    <property type="match status" value="1"/>
</dbReference>
<dbReference type="Pfam" id="PF00009">
    <property type="entry name" value="GTP_EFTU"/>
    <property type="match status" value="1"/>
</dbReference>
<dbReference type="GO" id="GO:0005525">
    <property type="term" value="F:GTP binding"/>
    <property type="evidence" value="ECO:0007669"/>
    <property type="project" value="InterPro"/>
</dbReference>
<dbReference type="InterPro" id="IPR005662">
    <property type="entry name" value="GTPase_Era-like"/>
</dbReference>
<dbReference type="PANTHER" id="PTHR42698">
    <property type="entry name" value="GTPASE ERA"/>
    <property type="match status" value="1"/>
</dbReference>
<dbReference type="Gene3D" id="3.40.50.300">
    <property type="entry name" value="P-loop containing nucleotide triphosphate hydrolases"/>
    <property type="match status" value="1"/>
</dbReference>
<feature type="transmembrane region" description="Helical" evidence="1">
    <location>
        <begin position="421"/>
        <end position="444"/>
    </location>
</feature>
<dbReference type="GO" id="GO:0003924">
    <property type="term" value="F:GTPase activity"/>
    <property type="evidence" value="ECO:0007669"/>
    <property type="project" value="InterPro"/>
</dbReference>
<keyword evidence="1" id="KW-1133">Transmembrane helix</keyword>